<feature type="domain" description="Periplasmic binding protein" evidence="5">
    <location>
        <begin position="73"/>
        <end position="340"/>
    </location>
</feature>
<dbReference type="EMBL" id="DYXE01000046">
    <property type="protein sequence ID" value="HJH49548.1"/>
    <property type="molecule type" value="Genomic_DNA"/>
</dbReference>
<dbReference type="InterPro" id="IPR028082">
    <property type="entry name" value="Peripla_BP_I"/>
</dbReference>
<evidence type="ECO:0000256" key="4">
    <source>
        <dbReference type="SAM" id="SignalP"/>
    </source>
</evidence>
<evidence type="ECO:0000256" key="2">
    <source>
        <dbReference type="ARBA" id="ARBA00007639"/>
    </source>
</evidence>
<evidence type="ECO:0000256" key="3">
    <source>
        <dbReference type="SAM" id="MobiDB-lite"/>
    </source>
</evidence>
<organism evidence="6 7">
    <name type="scientific">Merdimonas faecis</name>
    <dbReference type="NCBI Taxonomy" id="1653435"/>
    <lineage>
        <taxon>Bacteria</taxon>
        <taxon>Bacillati</taxon>
        <taxon>Bacillota</taxon>
        <taxon>Clostridia</taxon>
        <taxon>Lachnospirales</taxon>
        <taxon>Lachnospiraceae</taxon>
        <taxon>Merdimonas</taxon>
    </lineage>
</organism>
<name>A0A9D3AJ46_9FIRM</name>
<dbReference type="PANTHER" id="PTHR30036:SF7">
    <property type="entry name" value="ABC TRANSPORTER PERIPLASMIC-BINDING PROTEIN YPHF"/>
    <property type="match status" value="1"/>
</dbReference>
<feature type="compositionally biased region" description="Polar residues" evidence="3">
    <location>
        <begin position="28"/>
        <end position="37"/>
    </location>
</feature>
<comment type="subcellular location">
    <subcellularLocation>
        <location evidence="1">Cell envelope</location>
    </subcellularLocation>
</comment>
<dbReference type="PANTHER" id="PTHR30036">
    <property type="entry name" value="D-XYLOSE-BINDING PERIPLASMIC PROTEIN"/>
    <property type="match status" value="1"/>
</dbReference>
<dbReference type="Proteomes" id="UP000813420">
    <property type="component" value="Unassembled WGS sequence"/>
</dbReference>
<comment type="caution">
    <text evidence="6">The sequence shown here is derived from an EMBL/GenBank/DDBJ whole genome shotgun (WGS) entry which is preliminary data.</text>
</comment>
<evidence type="ECO:0000313" key="6">
    <source>
        <dbReference type="EMBL" id="HJH49548.1"/>
    </source>
</evidence>
<evidence type="ECO:0000259" key="5">
    <source>
        <dbReference type="Pfam" id="PF13407"/>
    </source>
</evidence>
<accession>A0A9D3AJ46</accession>
<dbReference type="PROSITE" id="PS51257">
    <property type="entry name" value="PROKAR_LIPOPROTEIN"/>
    <property type="match status" value="1"/>
</dbReference>
<dbReference type="RefSeq" id="WP_277271817.1">
    <property type="nucleotide sequence ID" value="NZ_DYXE01000046.1"/>
</dbReference>
<evidence type="ECO:0000256" key="1">
    <source>
        <dbReference type="ARBA" id="ARBA00004196"/>
    </source>
</evidence>
<protein>
    <submittedName>
        <fullName evidence="6">Substrate-binding domain-containing protein</fullName>
    </submittedName>
</protein>
<reference evidence="6" key="1">
    <citation type="journal article" date="2021" name="PeerJ">
        <title>Extensive microbial diversity within the chicken gut microbiome revealed by metagenomics and culture.</title>
        <authorList>
            <person name="Gilroy R."/>
            <person name="Ravi A."/>
            <person name="Getino M."/>
            <person name="Pursley I."/>
            <person name="Horton D.L."/>
            <person name="Alikhan N.F."/>
            <person name="Baker D."/>
            <person name="Gharbi K."/>
            <person name="Hall N."/>
            <person name="Watson M."/>
            <person name="Adriaenssens E.M."/>
            <person name="Foster-Nyarko E."/>
            <person name="Jarju S."/>
            <person name="Secka A."/>
            <person name="Antonio M."/>
            <person name="Oren A."/>
            <person name="Chaudhuri R.R."/>
            <person name="La Ragione R."/>
            <person name="Hildebrand F."/>
            <person name="Pallen M.J."/>
        </authorList>
    </citation>
    <scope>NUCLEOTIDE SEQUENCE</scope>
    <source>
        <strain evidence="6">USAMLcec4-12693</strain>
    </source>
</reference>
<sequence length="371" mass="39280">MKKRYRGTAVLLAGVMLLAGCSSQNVPESSQAAQETSAEPEITSEQEKLGRIQPSAYNNVNGLNLEPGSYISVLGRSESGAYWDEVQAGMDQAIEDINTALGYEGGDRVRATYNAAAVSDDVDEQVNILDEELARYPVAVGIALSDANACEVQFDLAAENGIPVVAFDSGSDYQGLMATVGTDNDASAREAAGKMAEEMGESGEVLILVDNSKAKADTVRESAFRDEIQNQYPGITIAGSCYMDQWADAGEEIDPVQEILTQYPNITGIFATSSDAVLLALEAADAMGDADTGAEAPVIMGYDAEEEEVSALEDGRISGLIVQNPYGMGYATIVAAARAALAQGNEAVVNTGYLWVDAENMDSDEAQRLLY</sequence>
<gene>
    <name evidence="6" type="ORF">K8V39_04725</name>
</gene>
<dbReference type="GO" id="GO:0030246">
    <property type="term" value="F:carbohydrate binding"/>
    <property type="evidence" value="ECO:0007669"/>
    <property type="project" value="TreeGrafter"/>
</dbReference>
<dbReference type="InterPro" id="IPR050555">
    <property type="entry name" value="Bact_Solute-Bind_Prot2"/>
</dbReference>
<dbReference type="AlphaFoldDB" id="A0A9D3AJ46"/>
<keyword evidence="4" id="KW-0732">Signal</keyword>
<dbReference type="Gene3D" id="3.40.50.2300">
    <property type="match status" value="2"/>
</dbReference>
<evidence type="ECO:0000313" key="7">
    <source>
        <dbReference type="Proteomes" id="UP000813420"/>
    </source>
</evidence>
<proteinExistence type="inferred from homology"/>
<dbReference type="InterPro" id="IPR025997">
    <property type="entry name" value="SBP_2_dom"/>
</dbReference>
<dbReference type="SUPFAM" id="SSF53822">
    <property type="entry name" value="Periplasmic binding protein-like I"/>
    <property type="match status" value="1"/>
</dbReference>
<feature type="region of interest" description="Disordered" evidence="3">
    <location>
        <begin position="28"/>
        <end position="50"/>
    </location>
</feature>
<dbReference type="Pfam" id="PF13407">
    <property type="entry name" value="Peripla_BP_4"/>
    <property type="match status" value="1"/>
</dbReference>
<reference evidence="6" key="2">
    <citation type="submission" date="2021-09" db="EMBL/GenBank/DDBJ databases">
        <authorList>
            <person name="Gilroy R."/>
        </authorList>
    </citation>
    <scope>NUCLEOTIDE SEQUENCE</scope>
    <source>
        <strain evidence="6">USAMLcec4-12693</strain>
    </source>
</reference>
<dbReference type="GO" id="GO:0030288">
    <property type="term" value="C:outer membrane-bounded periplasmic space"/>
    <property type="evidence" value="ECO:0007669"/>
    <property type="project" value="TreeGrafter"/>
</dbReference>
<feature type="chain" id="PRO_5039315499" evidence="4">
    <location>
        <begin position="33"/>
        <end position="371"/>
    </location>
</feature>
<comment type="similarity">
    <text evidence="2">Belongs to the bacterial solute-binding protein 2 family.</text>
</comment>
<feature type="signal peptide" evidence="4">
    <location>
        <begin position="1"/>
        <end position="32"/>
    </location>
</feature>